<keyword evidence="1 10" id="KW-0540">Nuclease</keyword>
<keyword evidence="8 10" id="KW-0238">DNA-binding</keyword>
<evidence type="ECO:0000259" key="11">
    <source>
        <dbReference type="Pfam" id="PF12705"/>
    </source>
</evidence>
<evidence type="ECO:0000256" key="4">
    <source>
        <dbReference type="ARBA" id="ARBA00022801"/>
    </source>
</evidence>
<organism evidence="13 14">
    <name type="scientific">Streptococcus ruminantium</name>
    <dbReference type="NCBI Taxonomy" id="1917441"/>
    <lineage>
        <taxon>Bacteria</taxon>
        <taxon>Bacillati</taxon>
        <taxon>Bacillota</taxon>
        <taxon>Bacilli</taxon>
        <taxon>Lactobacillales</taxon>
        <taxon>Streptococcaceae</taxon>
        <taxon>Streptococcus</taxon>
    </lineage>
</organism>
<feature type="domain" description="ATP-dependent helicase/deoxyribonuclease subunit B N-terminal" evidence="12">
    <location>
        <begin position="15"/>
        <end position="249"/>
    </location>
</feature>
<keyword evidence="9 10" id="KW-0234">DNA repair</keyword>
<dbReference type="GO" id="GO:0004386">
    <property type="term" value="F:helicase activity"/>
    <property type="evidence" value="ECO:0007669"/>
    <property type="project" value="UniProtKB-KW"/>
</dbReference>
<dbReference type="EC" id="3.1.-.-" evidence="10"/>
<dbReference type="InterPro" id="IPR038726">
    <property type="entry name" value="PDDEXK_AddAB-type"/>
</dbReference>
<dbReference type="GO" id="GO:0016817">
    <property type="term" value="F:hydrolase activity, acting on acid anhydrides"/>
    <property type="evidence" value="ECO:0007669"/>
    <property type="project" value="InterPro"/>
</dbReference>
<keyword evidence="4 10" id="KW-0378">Hydrolase</keyword>
<evidence type="ECO:0000256" key="8">
    <source>
        <dbReference type="ARBA" id="ARBA00023125"/>
    </source>
</evidence>
<comment type="cofactor">
    <cofactor evidence="10">
        <name>Mg(2+)</name>
        <dbReference type="ChEBI" id="CHEBI:18420"/>
    </cofactor>
</comment>
<dbReference type="Pfam" id="PF21445">
    <property type="entry name" value="ADDB_N"/>
    <property type="match status" value="1"/>
</dbReference>
<dbReference type="Gene3D" id="3.40.50.300">
    <property type="entry name" value="P-loop containing nucleotide triphosphate hydrolases"/>
    <property type="match status" value="4"/>
</dbReference>
<dbReference type="GO" id="GO:0005524">
    <property type="term" value="F:ATP binding"/>
    <property type="evidence" value="ECO:0007669"/>
    <property type="project" value="UniProtKB-UniRule"/>
</dbReference>
<comment type="caution">
    <text evidence="10">Lacks conserved residue(s) required for the propagation of feature annotation.</text>
</comment>
<keyword evidence="7 10" id="KW-0067">ATP-binding</keyword>
<evidence type="ECO:0000256" key="6">
    <source>
        <dbReference type="ARBA" id="ARBA00022839"/>
    </source>
</evidence>
<evidence type="ECO:0000259" key="12">
    <source>
        <dbReference type="Pfam" id="PF21445"/>
    </source>
</evidence>
<evidence type="ECO:0000313" key="14">
    <source>
        <dbReference type="Proteomes" id="UP000269331"/>
    </source>
</evidence>
<keyword evidence="3 10" id="KW-0227">DNA damage</keyword>
<dbReference type="InterPro" id="IPR027417">
    <property type="entry name" value="P-loop_NTPase"/>
</dbReference>
<dbReference type="InterPro" id="IPR014141">
    <property type="entry name" value="DNA_helicase_suRexB"/>
</dbReference>
<dbReference type="InterPro" id="IPR011335">
    <property type="entry name" value="Restrct_endonuc-II-like"/>
</dbReference>
<protein>
    <recommendedName>
        <fullName evidence="10">ATP-dependent helicase/deoxyribonuclease subunit B</fullName>
        <ecNumber evidence="10">3.1.-.-</ecNumber>
    </recommendedName>
    <alternativeName>
        <fullName evidence="10">ATP-dependent helicase/nuclease subunit RexB</fullName>
    </alternativeName>
</protein>
<comment type="subunit">
    <text evidence="10">Heterodimer of AddA and RexB.</text>
</comment>
<dbReference type="SUPFAM" id="SSF52980">
    <property type="entry name" value="Restriction endonuclease-like"/>
    <property type="match status" value="1"/>
</dbReference>
<dbReference type="RefSeq" id="WP_120171757.1">
    <property type="nucleotide sequence ID" value="NZ_AP018400.1"/>
</dbReference>
<evidence type="ECO:0000256" key="5">
    <source>
        <dbReference type="ARBA" id="ARBA00022806"/>
    </source>
</evidence>
<dbReference type="EMBL" id="AP018400">
    <property type="protein sequence ID" value="BBA92710.1"/>
    <property type="molecule type" value="Genomic_DNA"/>
</dbReference>
<dbReference type="AlphaFoldDB" id="A0A2Z5TMY7"/>
<evidence type="ECO:0000256" key="3">
    <source>
        <dbReference type="ARBA" id="ARBA00022763"/>
    </source>
</evidence>
<evidence type="ECO:0000256" key="1">
    <source>
        <dbReference type="ARBA" id="ARBA00022722"/>
    </source>
</evidence>
<dbReference type="GeneID" id="52229652"/>
<keyword evidence="2 10" id="KW-0547">Nucleotide-binding</keyword>
<dbReference type="GO" id="GO:0000724">
    <property type="term" value="P:double-strand break repair via homologous recombination"/>
    <property type="evidence" value="ECO:0007669"/>
    <property type="project" value="UniProtKB-UniRule"/>
</dbReference>
<evidence type="ECO:0000256" key="2">
    <source>
        <dbReference type="ARBA" id="ARBA00022741"/>
    </source>
</evidence>
<evidence type="ECO:0000313" key="13">
    <source>
        <dbReference type="EMBL" id="BBA92710.1"/>
    </source>
</evidence>
<name>A0A2Z5TMY7_9STRE</name>
<dbReference type="InterPro" id="IPR049035">
    <property type="entry name" value="ADDB_N"/>
</dbReference>
<proteinExistence type="inferred from homology"/>
<sequence>MKLIYTDIRNPLTQFLTEIAADYAKQGKRVFYIAPNSLSFEMERKVLRNLQEQASFDIIVTRFEQLTRYLMIKQIGTGQAIDDVGLAMIFFRVLSQFEDGELKVYGRLQTDFAFINQLVALYKELQRANMSVLDLEAMGSPDKQADLVRIFLAVTELLSKEGFEHQSKLAQLTALVETNQLDEELQDIVLIVDGFSRFSAEEEALVTALNSRVKEIFIGVYASKKAIQASYIEGNVYQASVDFLRQLSAQFGVKATYIGQDPALDGLSKLSKNMESYYDYSGSVLDLTEEDLKKVQLWDVVNQKEEVEQVATAIRQHLHQGVRYKDILLLLGDVDSYALQIGKIFDKYEIPYYFGKAEEMSHHPLVHFIESLDRLQRYRFRAEDLLNLLKSGLYANIPQKEQDLFESYILFADIKGQATFSRAFSVNSRADYDKVVIKDRGLVYDLNILEPLRAKIMEPLNDLFKTGVRSGSNLLEKFMSFLEAVHLPQNMEKLSRGLNEVEREKEEQVWKSFTYILHSFHQIFGKEKLKLADFLAILRAGMQASHYRTVPATVDVVNIKSYDLIEPHSAKYVYAIGMGQSNFPKVVKNTSLLTEEEMEKVNLVSATSSRFDLVSRENIKKNHAAMMSLLNAATEQLIISTPQIYKEEENSHSPYVKILQKMGLKVEERGRNKTLHPQDIGHYKSLLSRVVELENPALEGEEWEGQAAFWMVLVRHLKKKLESQDIEIPTITGDISSKKLADETLAILYPEDKPLNLSASSLTNFYNNQYLYFVRNVLRLREQESIHPTAFQHGLFLHRIFERLVMDQTDNSFDEKLEMAIANTRSEAEFAMFYNQDAEARFTEEVLDKIARSSATVLRDNDTIVIDGQEKSFRQEKALSLCLETGRQIHINGTIDRLDTLQTNQAIGVVDYKSSDQTFSLADFYNGLKPQLVTYLAALQELEETKDKPIFGAMYLHLQDPIVKLKDTRSIEQLEGIANSSLVYKGLYLKEQSIGLNSLYQTYNQLYTEDEFRILLAYNQHLYKQAAQDILAGRFAINPYTKDGRSVVGDQLKAITGFEADRHMKMARRLVREAKRQDWIERMKGGENK</sequence>
<comment type="function">
    <text evidence="10">The heterodimer acts as both an ATP-dependent DNA helicase and an ATP-dependent, dual-direction single-stranded exonuclease. Recognizes the chi site generating a DNA molecule suitable for the initiation of homologous recombination. This subunit has 5' -&gt; 3' nuclease activity but not helicase activity.</text>
</comment>
<dbReference type="HAMAP" id="MF_01453">
    <property type="entry name" value="AddB_type2"/>
    <property type="match status" value="1"/>
</dbReference>
<comment type="miscellaneous">
    <text evidence="10">Despite having helicase-like domains, this subunit does not have helicase activity.</text>
</comment>
<evidence type="ECO:0000256" key="7">
    <source>
        <dbReference type="ARBA" id="ARBA00022840"/>
    </source>
</evidence>
<evidence type="ECO:0000256" key="9">
    <source>
        <dbReference type="ARBA" id="ARBA00023204"/>
    </source>
</evidence>
<gene>
    <name evidence="10" type="primary">rexB</name>
    <name evidence="13" type="ORF">SR187_5525</name>
</gene>
<evidence type="ECO:0000256" key="10">
    <source>
        <dbReference type="HAMAP-Rule" id="MF_01453"/>
    </source>
</evidence>
<dbReference type="GO" id="GO:0003690">
    <property type="term" value="F:double-stranded DNA binding"/>
    <property type="evidence" value="ECO:0007669"/>
    <property type="project" value="UniProtKB-UniRule"/>
</dbReference>
<dbReference type="OrthoDB" id="9758506at2"/>
<keyword evidence="6 10" id="KW-0269">Exonuclease</keyword>
<reference evidence="13 14" key="1">
    <citation type="journal article" date="2018" name="Genome Biol. Evol.">
        <title>Complete Genome Sequence of Streptococcus ruminantium sp. nov. GUT-187T (=DSM 104980T =JCM 31869T), the Type Strain of S. ruminantium, and Comparison with Genome Sequences of Streptococcus suis Strains.</title>
        <authorList>
            <person name="Tohya M."/>
            <person name="Sekizaki T."/>
            <person name="Miyoshi-Akiyama T."/>
        </authorList>
    </citation>
    <scope>NUCLEOTIDE SEQUENCE [LARGE SCALE GENOMIC DNA]</scope>
    <source>
        <strain evidence="13 14">GUT187T</strain>
    </source>
</reference>
<dbReference type="PANTHER" id="PTHR30591">
    <property type="entry name" value="RECBCD ENZYME SUBUNIT RECC"/>
    <property type="match status" value="1"/>
</dbReference>
<comment type="similarity">
    <text evidence="10">Belongs to the helicase family. AddB/RexB type 2 subfamily.</text>
</comment>
<keyword evidence="5 10" id="KW-0347">Helicase</keyword>
<dbReference type="Proteomes" id="UP000269331">
    <property type="component" value="Chromosome"/>
</dbReference>
<dbReference type="SUPFAM" id="SSF52540">
    <property type="entry name" value="P-loop containing nucleoside triphosphate hydrolases"/>
    <property type="match status" value="1"/>
</dbReference>
<accession>A0A2Z5TMY7</accession>
<dbReference type="NCBIfam" id="TIGR02774">
    <property type="entry name" value="rexB_recomb"/>
    <property type="match status" value="1"/>
</dbReference>
<dbReference type="Pfam" id="PF12705">
    <property type="entry name" value="PDDEXK_1"/>
    <property type="match status" value="1"/>
</dbReference>
<dbReference type="KEGG" id="srq:SR187_5525"/>
<dbReference type="GO" id="GO:0008409">
    <property type="term" value="F:5'-3' exonuclease activity"/>
    <property type="evidence" value="ECO:0007669"/>
    <property type="project" value="UniProtKB-UniRule"/>
</dbReference>
<dbReference type="PANTHER" id="PTHR30591:SF1">
    <property type="entry name" value="RECBCD ENZYME SUBUNIT RECC"/>
    <property type="match status" value="1"/>
</dbReference>
<feature type="domain" description="PD-(D/E)XK endonuclease-like" evidence="11">
    <location>
        <begin position="757"/>
        <end position="1041"/>
    </location>
</feature>